<evidence type="ECO:0000256" key="1">
    <source>
        <dbReference type="ARBA" id="ARBA00022670"/>
    </source>
</evidence>
<dbReference type="InterPro" id="IPR000209">
    <property type="entry name" value="Peptidase_S8/S53_dom"/>
</dbReference>
<keyword evidence="7" id="KW-0732">Signal</keyword>
<name>A0ABS5UUX8_9BIFI</name>
<gene>
    <name evidence="9" type="ORF">JS530_03260</name>
</gene>
<keyword evidence="1 4" id="KW-0645">Protease</keyword>
<evidence type="ECO:0000256" key="2">
    <source>
        <dbReference type="ARBA" id="ARBA00022801"/>
    </source>
</evidence>
<organism evidence="9 10">
    <name type="scientific">Bifidobacterium colobi</name>
    <dbReference type="NCBI Taxonomy" id="2809026"/>
    <lineage>
        <taxon>Bacteria</taxon>
        <taxon>Bacillati</taxon>
        <taxon>Actinomycetota</taxon>
        <taxon>Actinomycetes</taxon>
        <taxon>Bifidobacteriales</taxon>
        <taxon>Bifidobacteriaceae</taxon>
        <taxon>Bifidobacterium</taxon>
    </lineage>
</organism>
<keyword evidence="2 4" id="KW-0378">Hydrolase</keyword>
<reference evidence="9 10" key="1">
    <citation type="journal article" date="2021" name="Environ. Microbiol.">
        <title>Genetic insights into the dark matter of the mammalian gut microbiota through targeted genome reconstruction.</title>
        <authorList>
            <person name="Lugli G.A."/>
            <person name="Alessandri G."/>
            <person name="Milani C."/>
            <person name="Viappiani A."/>
            <person name="Fontana F."/>
            <person name="Tarracchini C."/>
            <person name="Mancabelli L."/>
            <person name="Argentini C."/>
            <person name="Ruiz L."/>
            <person name="Margolles A."/>
            <person name="van Sinderen D."/>
            <person name="Turroni F."/>
            <person name="Ventura M."/>
        </authorList>
    </citation>
    <scope>NUCLEOTIDE SEQUENCE [LARGE SCALE GENOMIC DNA]</scope>
    <source>
        <strain evidence="9 10">LC6</strain>
    </source>
</reference>
<feature type="compositionally biased region" description="Low complexity" evidence="5">
    <location>
        <begin position="528"/>
        <end position="561"/>
    </location>
</feature>
<dbReference type="SUPFAM" id="SSF52743">
    <property type="entry name" value="Subtilisin-like"/>
    <property type="match status" value="1"/>
</dbReference>
<feature type="chain" id="PRO_5046582400" evidence="7">
    <location>
        <begin position="28"/>
        <end position="570"/>
    </location>
</feature>
<feature type="active site" description="Charge relay system" evidence="4">
    <location>
        <position position="296"/>
    </location>
</feature>
<dbReference type="Pfam" id="PF00082">
    <property type="entry name" value="Peptidase_S8"/>
    <property type="match status" value="1"/>
</dbReference>
<dbReference type="Gene3D" id="3.40.50.200">
    <property type="entry name" value="Peptidase S8/S53 domain"/>
    <property type="match status" value="1"/>
</dbReference>
<evidence type="ECO:0000256" key="3">
    <source>
        <dbReference type="ARBA" id="ARBA00022825"/>
    </source>
</evidence>
<dbReference type="InterPro" id="IPR015500">
    <property type="entry name" value="Peptidase_S8_subtilisin-rel"/>
</dbReference>
<keyword evidence="6" id="KW-1133">Transmembrane helix</keyword>
<keyword evidence="6" id="KW-0472">Membrane</keyword>
<protein>
    <submittedName>
        <fullName evidence="9">S8 family serine peptidase</fullName>
    </submittedName>
</protein>
<evidence type="ECO:0000256" key="6">
    <source>
        <dbReference type="SAM" id="Phobius"/>
    </source>
</evidence>
<accession>A0ABS5UUX8</accession>
<feature type="region of interest" description="Disordered" evidence="5">
    <location>
        <begin position="448"/>
        <end position="467"/>
    </location>
</feature>
<feature type="domain" description="Peptidase S8/S53" evidence="8">
    <location>
        <begin position="51"/>
        <end position="336"/>
    </location>
</feature>
<feature type="region of interest" description="Disordered" evidence="5">
    <location>
        <begin position="507"/>
        <end position="570"/>
    </location>
</feature>
<dbReference type="EMBL" id="JAFEJU010000002">
    <property type="protein sequence ID" value="MBT1174536.1"/>
    <property type="molecule type" value="Genomic_DNA"/>
</dbReference>
<feature type="signal peptide" evidence="7">
    <location>
        <begin position="1"/>
        <end position="27"/>
    </location>
</feature>
<dbReference type="Proteomes" id="UP000711736">
    <property type="component" value="Unassembled WGS sequence"/>
</dbReference>
<evidence type="ECO:0000313" key="10">
    <source>
        <dbReference type="Proteomes" id="UP000711736"/>
    </source>
</evidence>
<evidence type="ECO:0000256" key="4">
    <source>
        <dbReference type="PROSITE-ProRule" id="PRU01240"/>
    </source>
</evidence>
<evidence type="ECO:0000259" key="8">
    <source>
        <dbReference type="Pfam" id="PF00082"/>
    </source>
</evidence>
<dbReference type="InterPro" id="IPR036852">
    <property type="entry name" value="Peptidase_S8/S53_dom_sf"/>
</dbReference>
<sequence>MKRSVLSVCSGVLAVCVLLVLSPSARADDMGGLWPVKDGAVVAAHEAGLDGSGVKIGVYDTQVVSDYPGLSDANVKYQVGSFRDADNQPAKCVLDDGELQATATSKESGDYSSHGTHMLLWLLGNGRSWDGSQGITGLVPKADVLFVTGGRGGVGINLNVPCKGMVGIDTDKDVGYLVNSGVRIINMSNIGSLGDYGYNGMLQALRNGVIIVSGRSNDTETDPTVDGSSADALTGDPRFWSSFPGVLRNNEVGPDGGIASISDVADANVNILSPGDKTLVPSVTSKKISIDSGGTSTGAAVLSGYLALAVQRWPEATGNQILQSLVRNTKGNDSGEPRLDPGHKRGFGQVDPARLLSVDPTQYPDVNPILEAQVTAAARLKDDRSKWYTQDCSKNAEGIGNVLDDIQIPCQAGEIGREYERQKAAWAKVEECRAGGGSDCMRYSATATAGQAEDESRKGSGSDGAVDESGVSAVPSWLWVGVGVAGAVVVVGGVVLAVVLSRRGRRRPRPGVSAAAGPLPYGGPVPGAYPRSYPQRSYPQQYPVPVQSPVQAPQAPEQQIQRLRERQQPR</sequence>
<feature type="active site" description="Charge relay system" evidence="4">
    <location>
        <position position="114"/>
    </location>
</feature>
<dbReference type="RefSeq" id="WP_214375787.1">
    <property type="nucleotide sequence ID" value="NZ_JAFEJU010000002.1"/>
</dbReference>
<proteinExistence type="inferred from homology"/>
<feature type="transmembrane region" description="Helical" evidence="6">
    <location>
        <begin position="477"/>
        <end position="500"/>
    </location>
</feature>
<evidence type="ECO:0000256" key="7">
    <source>
        <dbReference type="SAM" id="SignalP"/>
    </source>
</evidence>
<keyword evidence="3 4" id="KW-0720">Serine protease</keyword>
<comment type="caution">
    <text evidence="9">The sequence shown here is derived from an EMBL/GenBank/DDBJ whole genome shotgun (WGS) entry which is preliminary data.</text>
</comment>
<evidence type="ECO:0000256" key="5">
    <source>
        <dbReference type="SAM" id="MobiDB-lite"/>
    </source>
</evidence>
<dbReference type="PRINTS" id="PR00723">
    <property type="entry name" value="SUBTILISIN"/>
</dbReference>
<comment type="similarity">
    <text evidence="4">Belongs to the peptidase S8 family.</text>
</comment>
<dbReference type="PROSITE" id="PS51892">
    <property type="entry name" value="SUBTILASE"/>
    <property type="match status" value="1"/>
</dbReference>
<evidence type="ECO:0000313" key="9">
    <source>
        <dbReference type="EMBL" id="MBT1174536.1"/>
    </source>
</evidence>
<feature type="active site" description="Charge relay system" evidence="4">
    <location>
        <position position="60"/>
    </location>
</feature>
<keyword evidence="10" id="KW-1185">Reference proteome</keyword>
<keyword evidence="6" id="KW-0812">Transmembrane</keyword>